<dbReference type="Gene3D" id="3.30.70.1520">
    <property type="entry name" value="Heterotetrameric sarcosine oxidase"/>
    <property type="match status" value="1"/>
</dbReference>
<gene>
    <name evidence="1" type="ORF">METZ01_LOCUS198352</name>
</gene>
<dbReference type="Gene3D" id="3.30.1360.120">
    <property type="entry name" value="Probable tRNA modification gtpase trme, domain 1"/>
    <property type="match status" value="1"/>
</dbReference>
<sequence length="171" mass="19677">MESLSFIGKINLRIKQDDHKSQKIVSEYLNYDLPNSSGEVRGNDETRTAWLGPDEFLIQCTEEKTYNIINELDNILSNSFFSVTDVSDYYLTIRLSGKKSIEVLTKGCPLNFKKYLNAKDTCAQSYISKATVFIDCLAEDQIFDISVRWSFAEYLWDWLKDASLEFSSTQS</sequence>
<name>A0A382E4B6_9ZZZZ</name>
<dbReference type="InterPro" id="IPR007375">
    <property type="entry name" value="SoxG"/>
</dbReference>
<organism evidence="1">
    <name type="scientific">marine metagenome</name>
    <dbReference type="NCBI Taxonomy" id="408172"/>
    <lineage>
        <taxon>unclassified sequences</taxon>
        <taxon>metagenomes</taxon>
        <taxon>ecological metagenomes</taxon>
    </lineage>
</organism>
<dbReference type="InterPro" id="IPR027266">
    <property type="entry name" value="TrmE/GcvT-like"/>
</dbReference>
<protein>
    <recommendedName>
        <fullName evidence="2">Aminomethyltransferase folate-binding domain-containing protein</fullName>
    </recommendedName>
</protein>
<evidence type="ECO:0000313" key="1">
    <source>
        <dbReference type="EMBL" id="SVB45498.1"/>
    </source>
</evidence>
<dbReference type="AlphaFoldDB" id="A0A382E4B6"/>
<accession>A0A382E4B6</accession>
<reference evidence="1" key="1">
    <citation type="submission" date="2018-05" db="EMBL/GenBank/DDBJ databases">
        <authorList>
            <person name="Lanie J.A."/>
            <person name="Ng W.-L."/>
            <person name="Kazmierczak K.M."/>
            <person name="Andrzejewski T.M."/>
            <person name="Davidsen T.M."/>
            <person name="Wayne K.J."/>
            <person name="Tettelin H."/>
            <person name="Glass J.I."/>
            <person name="Rusch D."/>
            <person name="Podicherti R."/>
            <person name="Tsui H.-C.T."/>
            <person name="Winkler M.E."/>
        </authorList>
    </citation>
    <scope>NUCLEOTIDE SEQUENCE</scope>
</reference>
<dbReference type="SUPFAM" id="SSF103025">
    <property type="entry name" value="Folate-binding domain"/>
    <property type="match status" value="1"/>
</dbReference>
<proteinExistence type="predicted"/>
<dbReference type="EMBL" id="UINC01042621">
    <property type="protein sequence ID" value="SVB45498.1"/>
    <property type="molecule type" value="Genomic_DNA"/>
</dbReference>
<evidence type="ECO:0008006" key="2">
    <source>
        <dbReference type="Google" id="ProtNLM"/>
    </source>
</evidence>
<dbReference type="Pfam" id="PF04268">
    <property type="entry name" value="SoxG"/>
    <property type="match status" value="1"/>
</dbReference>